<feature type="compositionally biased region" description="Polar residues" evidence="6">
    <location>
        <begin position="330"/>
        <end position="342"/>
    </location>
</feature>
<proteinExistence type="inferred from homology"/>
<dbReference type="GO" id="GO:0045815">
    <property type="term" value="P:transcription initiation-coupled chromatin remodeling"/>
    <property type="evidence" value="ECO:0007669"/>
    <property type="project" value="TreeGrafter"/>
</dbReference>
<evidence type="ECO:0000256" key="6">
    <source>
        <dbReference type="SAM" id="MobiDB-lite"/>
    </source>
</evidence>
<dbReference type="InterPro" id="IPR045199">
    <property type="entry name" value="ATAD2-like"/>
</dbReference>
<evidence type="ECO:0000256" key="1">
    <source>
        <dbReference type="ARBA" id="ARBA00006914"/>
    </source>
</evidence>
<sequence>MTLSNGTSVDGNILVCTTDHVDSIGLDDSLPDEASLSDSSISTEISTPIGQHRSMITSVQPTNPVINNPLETVEPRVSSTRRRSIRLLNRLFSRGSTVQLHVSPPSKADRTAYFAPVLIQWVQKIGMTYPERNRCLQNNRPPSPLPVPESPNISASGKRPLKLTREELCELEYQEAQLFRRLRQVLRRVVAHLARHRRFAVFARPVQVDEAPDYYEVIKHPMDLGTIRDRIDADRYRNVDDFMKDIELIYYNALEYNPANVPRSRDIRSRASEFWDEACLQLEEELNPRDLNERCKEAVEAQNARAMRETAKSNPSEENGAVSGPLRSADPNQQKTGTSQEADSPAKLYPMPLGGRYSRRLHGEPPVLETKDVHLLEQISGRRSASLSQSLVASETSQLTSKSGSNEMDLDKCDDQIHKPRLDHHIDHKITLVSSLQYLPHSGNCLAPNMATWNISSPVQPQRPMSTSPTLSVSPTIELHSTNMGPDMDKLTAFHEAVVNGTTGWPVNQLIRLHAEFCAVLSVNQANPDHLLMEFERVFKTYVKRNLTVELPV</sequence>
<accession>A0A183AEU2</accession>
<evidence type="ECO:0000313" key="10">
    <source>
        <dbReference type="WBParaSite" id="ECPE_0000549001-mRNA-1"/>
    </source>
</evidence>
<feature type="region of interest" description="Disordered" evidence="6">
    <location>
        <begin position="133"/>
        <end position="157"/>
    </location>
</feature>
<evidence type="ECO:0000256" key="2">
    <source>
        <dbReference type="ARBA" id="ARBA00022741"/>
    </source>
</evidence>
<keyword evidence="9" id="KW-1185">Reference proteome</keyword>
<dbReference type="OrthoDB" id="21648at2759"/>
<evidence type="ECO:0000259" key="7">
    <source>
        <dbReference type="PROSITE" id="PS50014"/>
    </source>
</evidence>
<dbReference type="EMBL" id="UZAN01042337">
    <property type="protein sequence ID" value="VDP75629.1"/>
    <property type="molecule type" value="Genomic_DNA"/>
</dbReference>
<dbReference type="Gene3D" id="1.20.920.10">
    <property type="entry name" value="Bromodomain-like"/>
    <property type="match status" value="1"/>
</dbReference>
<evidence type="ECO:0000256" key="5">
    <source>
        <dbReference type="PROSITE-ProRule" id="PRU00035"/>
    </source>
</evidence>
<dbReference type="Proteomes" id="UP000272942">
    <property type="component" value="Unassembled WGS sequence"/>
</dbReference>
<feature type="domain" description="Bromo" evidence="7">
    <location>
        <begin position="194"/>
        <end position="264"/>
    </location>
</feature>
<dbReference type="GO" id="GO:0006334">
    <property type="term" value="P:nucleosome assembly"/>
    <property type="evidence" value="ECO:0007669"/>
    <property type="project" value="TreeGrafter"/>
</dbReference>
<dbReference type="AlphaFoldDB" id="A0A183AEU2"/>
<dbReference type="WBParaSite" id="ECPE_0000549001-mRNA-1">
    <property type="protein sequence ID" value="ECPE_0000549001-mRNA-1"/>
    <property type="gene ID" value="ECPE_0000549001"/>
</dbReference>
<dbReference type="GO" id="GO:0006337">
    <property type="term" value="P:nucleosome disassembly"/>
    <property type="evidence" value="ECO:0007669"/>
    <property type="project" value="TreeGrafter"/>
</dbReference>
<dbReference type="Pfam" id="PF00439">
    <property type="entry name" value="Bromodomain"/>
    <property type="match status" value="1"/>
</dbReference>
<feature type="region of interest" description="Disordered" evidence="6">
    <location>
        <begin position="302"/>
        <end position="365"/>
    </location>
</feature>
<gene>
    <name evidence="8" type="ORF">ECPE_LOCUS5477</name>
</gene>
<evidence type="ECO:0000313" key="8">
    <source>
        <dbReference type="EMBL" id="VDP75629.1"/>
    </source>
</evidence>
<dbReference type="GO" id="GO:0016887">
    <property type="term" value="F:ATP hydrolysis activity"/>
    <property type="evidence" value="ECO:0007669"/>
    <property type="project" value="TreeGrafter"/>
</dbReference>
<keyword evidence="4 5" id="KW-0103">Bromodomain</keyword>
<dbReference type="SMART" id="SM00297">
    <property type="entry name" value="BROMO"/>
    <property type="match status" value="1"/>
</dbReference>
<keyword evidence="3" id="KW-0067">ATP-binding</keyword>
<dbReference type="PROSITE" id="PS50014">
    <property type="entry name" value="BROMODOMAIN_2"/>
    <property type="match status" value="1"/>
</dbReference>
<dbReference type="PANTHER" id="PTHR23069">
    <property type="entry name" value="AAA DOMAIN-CONTAINING"/>
    <property type="match status" value="1"/>
</dbReference>
<organism evidence="10">
    <name type="scientific">Echinostoma caproni</name>
    <dbReference type="NCBI Taxonomy" id="27848"/>
    <lineage>
        <taxon>Eukaryota</taxon>
        <taxon>Metazoa</taxon>
        <taxon>Spiralia</taxon>
        <taxon>Lophotrochozoa</taxon>
        <taxon>Platyhelminthes</taxon>
        <taxon>Trematoda</taxon>
        <taxon>Digenea</taxon>
        <taxon>Plagiorchiida</taxon>
        <taxon>Echinostomata</taxon>
        <taxon>Echinostomatoidea</taxon>
        <taxon>Echinostomatidae</taxon>
        <taxon>Echinostoma</taxon>
    </lineage>
</organism>
<feature type="region of interest" description="Disordered" evidence="6">
    <location>
        <begin position="384"/>
        <end position="410"/>
    </location>
</feature>
<dbReference type="InterPro" id="IPR001487">
    <property type="entry name" value="Bromodomain"/>
</dbReference>
<dbReference type="GO" id="GO:0005634">
    <property type="term" value="C:nucleus"/>
    <property type="evidence" value="ECO:0007669"/>
    <property type="project" value="TreeGrafter"/>
</dbReference>
<evidence type="ECO:0000313" key="9">
    <source>
        <dbReference type="Proteomes" id="UP000272942"/>
    </source>
</evidence>
<reference evidence="8 9" key="2">
    <citation type="submission" date="2018-11" db="EMBL/GenBank/DDBJ databases">
        <authorList>
            <consortium name="Pathogen Informatics"/>
        </authorList>
    </citation>
    <scope>NUCLEOTIDE SEQUENCE [LARGE SCALE GENOMIC DNA]</scope>
    <source>
        <strain evidence="8 9">Egypt</strain>
    </source>
</reference>
<dbReference type="PRINTS" id="PR00503">
    <property type="entry name" value="BROMODOMAIN"/>
</dbReference>
<name>A0A183AEU2_9TREM</name>
<protein>
    <submittedName>
        <fullName evidence="10">Bromo domain-containing protein</fullName>
    </submittedName>
</protein>
<dbReference type="SUPFAM" id="SSF47370">
    <property type="entry name" value="Bromodomain"/>
    <property type="match status" value="1"/>
</dbReference>
<dbReference type="GO" id="GO:0042393">
    <property type="term" value="F:histone binding"/>
    <property type="evidence" value="ECO:0007669"/>
    <property type="project" value="TreeGrafter"/>
</dbReference>
<dbReference type="GO" id="GO:0003682">
    <property type="term" value="F:chromatin binding"/>
    <property type="evidence" value="ECO:0007669"/>
    <property type="project" value="TreeGrafter"/>
</dbReference>
<dbReference type="GO" id="GO:0005524">
    <property type="term" value="F:ATP binding"/>
    <property type="evidence" value="ECO:0007669"/>
    <property type="project" value="UniProtKB-KW"/>
</dbReference>
<comment type="similarity">
    <text evidence="1">Belongs to the AAA ATPase family.</text>
</comment>
<reference evidence="10" key="1">
    <citation type="submission" date="2016-06" db="UniProtKB">
        <authorList>
            <consortium name="WormBaseParasite"/>
        </authorList>
    </citation>
    <scope>IDENTIFICATION</scope>
</reference>
<feature type="compositionally biased region" description="Polar residues" evidence="6">
    <location>
        <begin position="384"/>
        <end position="406"/>
    </location>
</feature>
<keyword evidence="2" id="KW-0547">Nucleotide-binding</keyword>
<evidence type="ECO:0000256" key="3">
    <source>
        <dbReference type="ARBA" id="ARBA00022840"/>
    </source>
</evidence>
<evidence type="ECO:0000256" key="4">
    <source>
        <dbReference type="ARBA" id="ARBA00023117"/>
    </source>
</evidence>
<dbReference type="PANTHER" id="PTHR23069:SF0">
    <property type="entry name" value="TAT-BINDING HOMOLOG 7"/>
    <property type="match status" value="1"/>
</dbReference>
<dbReference type="InterPro" id="IPR036427">
    <property type="entry name" value="Bromodomain-like_sf"/>
</dbReference>